<evidence type="ECO:0000256" key="4">
    <source>
        <dbReference type="ARBA" id="ARBA00022837"/>
    </source>
</evidence>
<dbReference type="InterPro" id="IPR034325">
    <property type="entry name" value="S-100_dom"/>
</dbReference>
<dbReference type="SUPFAM" id="SSF47473">
    <property type="entry name" value="EF-hand"/>
    <property type="match status" value="1"/>
</dbReference>
<dbReference type="InterPro" id="IPR002048">
    <property type="entry name" value="EF_hand_dom"/>
</dbReference>
<accession>A0A9N7VI61</accession>
<evidence type="ECO:0000259" key="6">
    <source>
        <dbReference type="PROSITE" id="PS50222"/>
    </source>
</evidence>
<dbReference type="InterPro" id="IPR001751">
    <property type="entry name" value="S100/CaBP7/8-like_CS"/>
</dbReference>
<sequence>MSAISRAMALLTDTFEKHAGKDGRPNMSKAELSDLLRAEFPQICNNKEALDNIFAILDNDKDGSVDFKEFVTFVAALTVMSKQH</sequence>
<dbReference type="Gene3D" id="1.10.238.10">
    <property type="entry name" value="EF-hand"/>
    <property type="match status" value="1"/>
</dbReference>
<keyword evidence="2 5" id="KW-0479">Metal-binding</keyword>
<dbReference type="CDD" id="cd00213">
    <property type="entry name" value="S-100"/>
    <property type="match status" value="1"/>
</dbReference>
<proteinExistence type="inferred from homology"/>
<keyword evidence="8" id="KW-1185">Reference proteome</keyword>
<reference evidence="7" key="1">
    <citation type="submission" date="2020-03" db="EMBL/GenBank/DDBJ databases">
        <authorList>
            <person name="Weist P."/>
        </authorList>
    </citation>
    <scope>NUCLEOTIDE SEQUENCE</scope>
</reference>
<keyword evidence="4 5" id="KW-0106">Calcium</keyword>
<evidence type="ECO:0000313" key="7">
    <source>
        <dbReference type="EMBL" id="CAB1448749.1"/>
    </source>
</evidence>
<dbReference type="Proteomes" id="UP001153269">
    <property type="component" value="Unassembled WGS sequence"/>
</dbReference>
<dbReference type="SMART" id="SM00054">
    <property type="entry name" value="EFh"/>
    <property type="match status" value="1"/>
</dbReference>
<dbReference type="AlphaFoldDB" id="A0A9N7VI61"/>
<evidence type="ECO:0000256" key="1">
    <source>
        <dbReference type="ARBA" id="ARBA00007323"/>
    </source>
</evidence>
<dbReference type="InterPro" id="IPR011992">
    <property type="entry name" value="EF-hand-dom_pair"/>
</dbReference>
<evidence type="ECO:0000256" key="3">
    <source>
        <dbReference type="ARBA" id="ARBA00022737"/>
    </source>
</evidence>
<keyword evidence="3" id="KW-0677">Repeat</keyword>
<dbReference type="PROSITE" id="PS50222">
    <property type="entry name" value="EF_HAND_2"/>
    <property type="match status" value="1"/>
</dbReference>
<dbReference type="EMBL" id="CADEAL010003988">
    <property type="protein sequence ID" value="CAB1448749.1"/>
    <property type="molecule type" value="Genomic_DNA"/>
</dbReference>
<feature type="domain" description="EF-hand" evidence="6">
    <location>
        <begin position="45"/>
        <end position="80"/>
    </location>
</feature>
<dbReference type="SMART" id="SM01394">
    <property type="entry name" value="S_100"/>
    <property type="match status" value="1"/>
</dbReference>
<comment type="caution">
    <text evidence="7">The sequence shown here is derived from an EMBL/GenBank/DDBJ whole genome shotgun (WGS) entry which is preliminary data.</text>
</comment>
<name>A0A9N7VI61_PLEPL</name>
<dbReference type="GO" id="GO:0046914">
    <property type="term" value="F:transition metal ion binding"/>
    <property type="evidence" value="ECO:0007669"/>
    <property type="project" value="InterPro"/>
</dbReference>
<dbReference type="PANTHER" id="PTHR11639:SF119">
    <property type="entry name" value="PROTEIN S100"/>
    <property type="match status" value="1"/>
</dbReference>
<evidence type="ECO:0000313" key="8">
    <source>
        <dbReference type="Proteomes" id="UP001153269"/>
    </source>
</evidence>
<dbReference type="Pfam" id="PF00036">
    <property type="entry name" value="EF-hand_1"/>
    <property type="match status" value="1"/>
</dbReference>
<dbReference type="GO" id="GO:0048306">
    <property type="term" value="F:calcium-dependent protein binding"/>
    <property type="evidence" value="ECO:0007669"/>
    <property type="project" value="TreeGrafter"/>
</dbReference>
<organism evidence="7 8">
    <name type="scientific">Pleuronectes platessa</name>
    <name type="common">European plaice</name>
    <dbReference type="NCBI Taxonomy" id="8262"/>
    <lineage>
        <taxon>Eukaryota</taxon>
        <taxon>Metazoa</taxon>
        <taxon>Chordata</taxon>
        <taxon>Craniata</taxon>
        <taxon>Vertebrata</taxon>
        <taxon>Euteleostomi</taxon>
        <taxon>Actinopterygii</taxon>
        <taxon>Neopterygii</taxon>
        <taxon>Teleostei</taxon>
        <taxon>Neoteleostei</taxon>
        <taxon>Acanthomorphata</taxon>
        <taxon>Carangaria</taxon>
        <taxon>Pleuronectiformes</taxon>
        <taxon>Pleuronectoidei</taxon>
        <taxon>Pleuronectidae</taxon>
        <taxon>Pleuronectes</taxon>
    </lineage>
</organism>
<dbReference type="GO" id="GO:0005737">
    <property type="term" value="C:cytoplasm"/>
    <property type="evidence" value="ECO:0007669"/>
    <property type="project" value="TreeGrafter"/>
</dbReference>
<dbReference type="PANTHER" id="PTHR11639">
    <property type="entry name" value="S100 CALCIUM-BINDING PROTEIN"/>
    <property type="match status" value="1"/>
</dbReference>
<evidence type="ECO:0000256" key="5">
    <source>
        <dbReference type="RuleBase" id="RU361184"/>
    </source>
</evidence>
<gene>
    <name evidence="7" type="ORF">PLEPLA_LOCUS36398</name>
</gene>
<dbReference type="PROSITE" id="PS00018">
    <property type="entry name" value="EF_HAND_1"/>
    <property type="match status" value="1"/>
</dbReference>
<protein>
    <recommendedName>
        <fullName evidence="5">Protein S100</fullName>
    </recommendedName>
    <alternativeName>
        <fullName evidence="5">S100 calcium-binding protein</fullName>
    </alternativeName>
</protein>
<dbReference type="GO" id="GO:0005509">
    <property type="term" value="F:calcium ion binding"/>
    <property type="evidence" value="ECO:0007669"/>
    <property type="project" value="InterPro"/>
</dbReference>
<evidence type="ECO:0000256" key="2">
    <source>
        <dbReference type="ARBA" id="ARBA00022723"/>
    </source>
</evidence>
<dbReference type="Pfam" id="PF01023">
    <property type="entry name" value="S_100"/>
    <property type="match status" value="1"/>
</dbReference>
<dbReference type="InterPro" id="IPR013787">
    <property type="entry name" value="S100_Ca-bd_sub"/>
</dbReference>
<dbReference type="PROSITE" id="PS00303">
    <property type="entry name" value="S100_CABP"/>
    <property type="match status" value="1"/>
</dbReference>
<comment type="similarity">
    <text evidence="1 5">Belongs to the S-100 family.</text>
</comment>
<dbReference type="InterPro" id="IPR018247">
    <property type="entry name" value="EF_Hand_1_Ca_BS"/>
</dbReference>